<evidence type="ECO:0000256" key="8">
    <source>
        <dbReference type="ARBA" id="ARBA00022832"/>
    </source>
</evidence>
<name>A0A1H5VG78_9ACTN</name>
<dbReference type="InterPro" id="IPR018201">
    <property type="entry name" value="Ketoacyl_synth_AS"/>
</dbReference>
<evidence type="ECO:0000256" key="16">
    <source>
        <dbReference type="ARBA" id="ARBA00048506"/>
    </source>
</evidence>
<evidence type="ECO:0000256" key="2">
    <source>
        <dbReference type="ARBA" id="ARBA00008467"/>
    </source>
</evidence>
<dbReference type="Gene3D" id="3.40.47.10">
    <property type="match status" value="1"/>
</dbReference>
<dbReference type="Proteomes" id="UP000236723">
    <property type="component" value="Unassembled WGS sequence"/>
</dbReference>
<dbReference type="AlphaFoldDB" id="A0A1H5VG78"/>
<evidence type="ECO:0000313" key="19">
    <source>
        <dbReference type="EMBL" id="SEF86224.1"/>
    </source>
</evidence>
<dbReference type="OrthoDB" id="9808669at2"/>
<proteinExistence type="inferred from homology"/>
<keyword evidence="10" id="KW-0275">Fatty acid biosynthesis</keyword>
<evidence type="ECO:0000256" key="3">
    <source>
        <dbReference type="ARBA" id="ARBA00011738"/>
    </source>
</evidence>
<evidence type="ECO:0000313" key="20">
    <source>
        <dbReference type="Proteomes" id="UP000236723"/>
    </source>
</evidence>
<comment type="similarity">
    <text evidence="2 17">Belongs to the thiolase-like superfamily. Beta-ketoacyl-ACP synthases family.</text>
</comment>
<keyword evidence="8" id="KW-0276">Fatty acid metabolism</keyword>
<dbReference type="InterPro" id="IPR014031">
    <property type="entry name" value="Ketoacyl_synth_C"/>
</dbReference>
<evidence type="ECO:0000256" key="7">
    <source>
        <dbReference type="ARBA" id="ARBA00022679"/>
    </source>
</evidence>
<dbReference type="EMBL" id="FNVO01000002">
    <property type="protein sequence ID" value="SEF86224.1"/>
    <property type="molecule type" value="Genomic_DNA"/>
</dbReference>
<dbReference type="SMART" id="SM00825">
    <property type="entry name" value="PKS_KS"/>
    <property type="match status" value="1"/>
</dbReference>
<dbReference type="InterPro" id="IPR016039">
    <property type="entry name" value="Thiolase-like"/>
</dbReference>
<accession>A0A1H5VG78</accession>
<comment type="subcellular location">
    <subcellularLocation>
        <location evidence="1">Cytoplasm</location>
    </subcellularLocation>
</comment>
<dbReference type="GO" id="GO:0005829">
    <property type="term" value="C:cytosol"/>
    <property type="evidence" value="ECO:0007669"/>
    <property type="project" value="TreeGrafter"/>
</dbReference>
<keyword evidence="11" id="KW-0012">Acyltransferase</keyword>
<dbReference type="SUPFAM" id="SSF53901">
    <property type="entry name" value="Thiolase-like"/>
    <property type="match status" value="2"/>
</dbReference>
<evidence type="ECO:0000256" key="12">
    <source>
        <dbReference type="ARBA" id="ARBA00039450"/>
    </source>
</evidence>
<sequence length="406" mass="41994">MTRASTRRVVVTGLGPVSSIGIGIADFAAGIRAGRSGISPISGFDSTGFPHFMAGEVQGFEPKRILRRLTVDDWGPAGVLAACAARLAVQDAGIAPEVLEAAPAGSAMGTTGGESKVTELLTEEAITTGWGGITPDTVGHIPASRLAYAVNRELGLTGEALTFSTACSASNYAIGYAYDLIQSGEQEYMIAGGADTIARWSHAGFFRLGAIAAERCAPFDRDRGGIITGEGGAALFLESLDSARARGARIYGEVLGYGLNCDANHMVAPHPPGIAECMRRAHRNAGISPADVDYICAHGTGTPANDVAEWQAVTEVFGDRTPPISSVKSMLGHTMGAASGFGAMAALVGMTEGFLPPTVNHANPDPLLEGLDPVPNRARPAEPRIVQNNGFAFGGNNAITIFGRLT</sequence>
<dbReference type="InterPro" id="IPR000794">
    <property type="entry name" value="Beta-ketoacyl_synthase"/>
</dbReference>
<keyword evidence="7 17" id="KW-0808">Transferase</keyword>
<evidence type="ECO:0000256" key="10">
    <source>
        <dbReference type="ARBA" id="ARBA00023160"/>
    </source>
</evidence>
<evidence type="ECO:0000256" key="17">
    <source>
        <dbReference type="RuleBase" id="RU003694"/>
    </source>
</evidence>
<comment type="subunit">
    <text evidence="3">Homodimer.</text>
</comment>
<dbReference type="GO" id="GO:0006633">
    <property type="term" value="P:fatty acid biosynthetic process"/>
    <property type="evidence" value="ECO:0007669"/>
    <property type="project" value="UniProtKB-KW"/>
</dbReference>
<evidence type="ECO:0000256" key="4">
    <source>
        <dbReference type="ARBA" id="ARBA00013191"/>
    </source>
</evidence>
<evidence type="ECO:0000256" key="5">
    <source>
        <dbReference type="ARBA" id="ARBA00022490"/>
    </source>
</evidence>
<keyword evidence="20" id="KW-1185">Reference proteome</keyword>
<dbReference type="Pfam" id="PF02801">
    <property type="entry name" value="Ketoacyl-synt_C"/>
    <property type="match status" value="1"/>
</dbReference>
<keyword evidence="5" id="KW-0963">Cytoplasm</keyword>
<dbReference type="CDD" id="cd00834">
    <property type="entry name" value="KAS_I_II"/>
    <property type="match status" value="1"/>
</dbReference>
<evidence type="ECO:0000256" key="9">
    <source>
        <dbReference type="ARBA" id="ARBA00023098"/>
    </source>
</evidence>
<evidence type="ECO:0000256" key="1">
    <source>
        <dbReference type="ARBA" id="ARBA00004496"/>
    </source>
</evidence>
<dbReference type="PROSITE" id="PS00606">
    <property type="entry name" value="KS3_1"/>
    <property type="match status" value="1"/>
</dbReference>
<evidence type="ECO:0000256" key="11">
    <source>
        <dbReference type="ARBA" id="ARBA00023315"/>
    </source>
</evidence>
<dbReference type="PROSITE" id="PS52004">
    <property type="entry name" value="KS3_2"/>
    <property type="match status" value="1"/>
</dbReference>
<protein>
    <recommendedName>
        <fullName evidence="12">3-oxoacyl-[acyl-carrier-protein] synthase 1</fullName>
        <ecNumber evidence="4">2.3.1.41</ecNumber>
    </recommendedName>
    <alternativeName>
        <fullName evidence="13">3-oxoacyl-[acyl-carrier-protein] synthase I</fullName>
    </alternativeName>
    <alternativeName>
        <fullName evidence="14">Beta-ketoacyl-ACP synthase I</fullName>
    </alternativeName>
</protein>
<dbReference type="RefSeq" id="WP_103936577.1">
    <property type="nucleotide sequence ID" value="NZ_FNVO01000002.1"/>
</dbReference>
<evidence type="ECO:0000256" key="15">
    <source>
        <dbReference type="ARBA" id="ARBA00048121"/>
    </source>
</evidence>
<dbReference type="Pfam" id="PF00109">
    <property type="entry name" value="ketoacyl-synt"/>
    <property type="match status" value="1"/>
</dbReference>
<evidence type="ECO:0000259" key="18">
    <source>
        <dbReference type="PROSITE" id="PS52004"/>
    </source>
</evidence>
<dbReference type="InterPro" id="IPR020841">
    <property type="entry name" value="PKS_Beta-ketoAc_synthase_dom"/>
</dbReference>
<dbReference type="PANTHER" id="PTHR11712">
    <property type="entry name" value="POLYKETIDE SYNTHASE-RELATED"/>
    <property type="match status" value="1"/>
</dbReference>
<dbReference type="GO" id="GO:0004315">
    <property type="term" value="F:3-oxoacyl-[acyl-carrier-protein] synthase activity"/>
    <property type="evidence" value="ECO:0007669"/>
    <property type="project" value="UniProtKB-EC"/>
</dbReference>
<dbReference type="PANTHER" id="PTHR11712:SF306">
    <property type="entry name" value="3-OXOACYL-[ACYL-CARRIER-PROTEIN] SYNTHASE 1"/>
    <property type="match status" value="1"/>
</dbReference>
<dbReference type="EC" id="2.3.1.41" evidence="4"/>
<evidence type="ECO:0000256" key="14">
    <source>
        <dbReference type="ARBA" id="ARBA00042143"/>
    </source>
</evidence>
<dbReference type="InterPro" id="IPR014030">
    <property type="entry name" value="Ketoacyl_synth_N"/>
</dbReference>
<gene>
    <name evidence="19" type="ORF">SAMN04489712_102309</name>
</gene>
<reference evidence="20" key="1">
    <citation type="submission" date="2016-10" db="EMBL/GenBank/DDBJ databases">
        <authorList>
            <person name="Varghese N."/>
            <person name="Submissions S."/>
        </authorList>
    </citation>
    <scope>NUCLEOTIDE SEQUENCE [LARGE SCALE GENOMIC DNA]</scope>
    <source>
        <strain evidence="20">DSM 43163</strain>
    </source>
</reference>
<comment type="catalytic activity">
    <reaction evidence="16">
        <text>a fatty acyl-[ACP] + malonyl-[ACP] + H(+) = a 3-oxoacyl-[ACP] + holo-[ACP] + CO2</text>
        <dbReference type="Rhea" id="RHEA:22836"/>
        <dbReference type="Rhea" id="RHEA-COMP:9623"/>
        <dbReference type="Rhea" id="RHEA-COMP:9685"/>
        <dbReference type="Rhea" id="RHEA-COMP:9916"/>
        <dbReference type="Rhea" id="RHEA-COMP:14125"/>
        <dbReference type="ChEBI" id="CHEBI:15378"/>
        <dbReference type="ChEBI" id="CHEBI:16526"/>
        <dbReference type="ChEBI" id="CHEBI:64479"/>
        <dbReference type="ChEBI" id="CHEBI:78449"/>
        <dbReference type="ChEBI" id="CHEBI:78776"/>
        <dbReference type="ChEBI" id="CHEBI:138651"/>
        <dbReference type="EC" id="2.3.1.41"/>
    </reaction>
    <physiologicalReaction direction="left-to-right" evidence="16">
        <dbReference type="Rhea" id="RHEA:22837"/>
    </physiologicalReaction>
</comment>
<organism evidence="19 20">
    <name type="scientific">Thermomonospora echinospora</name>
    <dbReference type="NCBI Taxonomy" id="1992"/>
    <lineage>
        <taxon>Bacteria</taxon>
        <taxon>Bacillati</taxon>
        <taxon>Actinomycetota</taxon>
        <taxon>Actinomycetes</taxon>
        <taxon>Streptosporangiales</taxon>
        <taxon>Thermomonosporaceae</taxon>
        <taxon>Thermomonospora</taxon>
    </lineage>
</organism>
<keyword evidence="6" id="KW-0444">Lipid biosynthesis</keyword>
<evidence type="ECO:0000256" key="13">
    <source>
        <dbReference type="ARBA" id="ARBA00041620"/>
    </source>
</evidence>
<feature type="domain" description="Ketosynthase family 3 (KS3)" evidence="18">
    <location>
        <begin position="1"/>
        <end position="404"/>
    </location>
</feature>
<comment type="catalytic activity">
    <reaction evidence="15">
        <text>(3Z)-decenoyl-[ACP] + malonyl-[ACP] + H(+) = 3-oxo-(5Z)-dodecenoyl-[ACP] + holo-[ACP] + CO2</text>
        <dbReference type="Rhea" id="RHEA:54940"/>
        <dbReference type="Rhea" id="RHEA-COMP:9623"/>
        <dbReference type="Rhea" id="RHEA-COMP:9685"/>
        <dbReference type="Rhea" id="RHEA-COMP:9927"/>
        <dbReference type="Rhea" id="RHEA-COMP:14042"/>
        <dbReference type="ChEBI" id="CHEBI:15378"/>
        <dbReference type="ChEBI" id="CHEBI:16526"/>
        <dbReference type="ChEBI" id="CHEBI:64479"/>
        <dbReference type="ChEBI" id="CHEBI:78449"/>
        <dbReference type="ChEBI" id="CHEBI:78798"/>
        <dbReference type="ChEBI" id="CHEBI:138410"/>
    </reaction>
    <physiologicalReaction direction="left-to-right" evidence="15">
        <dbReference type="Rhea" id="RHEA:54941"/>
    </physiologicalReaction>
</comment>
<keyword evidence="9" id="KW-0443">Lipid metabolism</keyword>
<evidence type="ECO:0000256" key="6">
    <source>
        <dbReference type="ARBA" id="ARBA00022516"/>
    </source>
</evidence>